<evidence type="ECO:0000313" key="1">
    <source>
        <dbReference type="EMBL" id="KAF2223047.1"/>
    </source>
</evidence>
<gene>
    <name evidence="1" type="ORF">BDZ85DRAFT_262880</name>
</gene>
<sequence>MSDKFWDDDFLWEDDRTDIIEQLKRVYPDRKYANWVPLHVGKTGGEKRDYDQTGPLSDDWDLTLEQVHHQKVKRDREEIQQGGDDAEEKLNRILQEMQQQFALQRRAPKAAEAEQIMG</sequence>
<name>A0A6A6GBJ3_9PEZI</name>
<protein>
    <submittedName>
        <fullName evidence="1">Uncharacterized protein</fullName>
    </submittedName>
</protein>
<proteinExistence type="predicted"/>
<accession>A0A6A6GBJ3</accession>
<keyword evidence="2" id="KW-1185">Reference proteome</keyword>
<reference evidence="2" key="1">
    <citation type="journal article" date="2020" name="Stud. Mycol.">
        <title>101 Dothideomycetes genomes: A test case for predicting lifestyles and emergence of pathogens.</title>
        <authorList>
            <person name="Haridas S."/>
            <person name="Albert R."/>
            <person name="Binder M."/>
            <person name="Bloem J."/>
            <person name="LaButti K."/>
            <person name="Salamov A."/>
            <person name="Andreopoulos B."/>
            <person name="Baker S."/>
            <person name="Barry K."/>
            <person name="Bills G."/>
            <person name="Bluhm B."/>
            <person name="Cannon C."/>
            <person name="Castanera R."/>
            <person name="Culley D."/>
            <person name="Daum C."/>
            <person name="Ezra D."/>
            <person name="Gonzalez J."/>
            <person name="Henrissat B."/>
            <person name="Kuo A."/>
            <person name="Liang C."/>
            <person name="Lipzen A."/>
            <person name="Lutzoni F."/>
            <person name="Magnuson J."/>
            <person name="Mondo S."/>
            <person name="Nolan M."/>
            <person name="Ohm R."/>
            <person name="Pangilinan J."/>
            <person name="Park H.-J."/>
            <person name="Ramirez L."/>
            <person name="Alfaro M."/>
            <person name="Sun H."/>
            <person name="Tritt A."/>
            <person name="Yoshinaga Y."/>
            <person name="Zwiers L.-H."/>
            <person name="Turgeon B."/>
            <person name="Goodwin S."/>
            <person name="Spatafora J."/>
            <person name="Crous P."/>
            <person name="Grigoriev I."/>
        </authorList>
    </citation>
    <scope>NUCLEOTIDE SEQUENCE [LARGE SCALE GENOMIC DNA]</scope>
    <source>
        <strain evidence="2">CECT 20119</strain>
    </source>
</reference>
<dbReference type="EMBL" id="ML992507">
    <property type="protein sequence ID" value="KAF2223047.1"/>
    <property type="molecule type" value="Genomic_DNA"/>
</dbReference>
<dbReference type="Proteomes" id="UP000799538">
    <property type="component" value="Unassembled WGS sequence"/>
</dbReference>
<evidence type="ECO:0000313" key="2">
    <source>
        <dbReference type="Proteomes" id="UP000799538"/>
    </source>
</evidence>
<dbReference type="AlphaFoldDB" id="A0A6A6GBJ3"/>
<organism evidence="1 2">
    <name type="scientific">Elsinoe ampelina</name>
    <dbReference type="NCBI Taxonomy" id="302913"/>
    <lineage>
        <taxon>Eukaryota</taxon>
        <taxon>Fungi</taxon>
        <taxon>Dikarya</taxon>
        <taxon>Ascomycota</taxon>
        <taxon>Pezizomycotina</taxon>
        <taxon>Dothideomycetes</taxon>
        <taxon>Dothideomycetidae</taxon>
        <taxon>Myriangiales</taxon>
        <taxon>Elsinoaceae</taxon>
        <taxon>Elsinoe</taxon>
    </lineage>
</organism>